<proteinExistence type="predicted"/>
<keyword evidence="3" id="KW-1185">Reference proteome</keyword>
<name>A0ABW6RWA5_9NOCA</name>
<dbReference type="Proteomes" id="UP001601992">
    <property type="component" value="Unassembled WGS sequence"/>
</dbReference>
<evidence type="ECO:0000313" key="2">
    <source>
        <dbReference type="EMBL" id="MFF3568292.1"/>
    </source>
</evidence>
<evidence type="ECO:0000259" key="1">
    <source>
        <dbReference type="Pfam" id="PF02036"/>
    </source>
</evidence>
<gene>
    <name evidence="2" type="ORF">ACFYXQ_11015</name>
</gene>
<dbReference type="InterPro" id="IPR036527">
    <property type="entry name" value="SCP2_sterol-bd_dom_sf"/>
</dbReference>
<accession>A0ABW6RWA5</accession>
<reference evidence="2 3" key="1">
    <citation type="submission" date="2024-10" db="EMBL/GenBank/DDBJ databases">
        <title>The Natural Products Discovery Center: Release of the First 8490 Sequenced Strains for Exploring Actinobacteria Biosynthetic Diversity.</title>
        <authorList>
            <person name="Kalkreuter E."/>
            <person name="Kautsar S.A."/>
            <person name="Yang D."/>
            <person name="Bader C.D."/>
            <person name="Teijaro C.N."/>
            <person name="Fluegel L."/>
            <person name="Davis C.M."/>
            <person name="Simpson J.R."/>
            <person name="Lauterbach L."/>
            <person name="Steele A.D."/>
            <person name="Gui C."/>
            <person name="Meng S."/>
            <person name="Li G."/>
            <person name="Viehrig K."/>
            <person name="Ye F."/>
            <person name="Su P."/>
            <person name="Kiefer A.F."/>
            <person name="Nichols A."/>
            <person name="Cepeda A.J."/>
            <person name="Yan W."/>
            <person name="Fan B."/>
            <person name="Jiang Y."/>
            <person name="Adhikari A."/>
            <person name="Zheng C.-J."/>
            <person name="Schuster L."/>
            <person name="Cowan T.M."/>
            <person name="Smanski M.J."/>
            <person name="Chevrette M.G."/>
            <person name="De Carvalho L.P.S."/>
            <person name="Shen B."/>
        </authorList>
    </citation>
    <scope>NUCLEOTIDE SEQUENCE [LARGE SCALE GENOMIC DNA]</scope>
    <source>
        <strain evidence="2 3">NPDC002593</strain>
    </source>
</reference>
<feature type="domain" description="SCP2" evidence="1">
    <location>
        <begin position="63"/>
        <end position="151"/>
    </location>
</feature>
<dbReference type="SUPFAM" id="SSF55718">
    <property type="entry name" value="SCP-like"/>
    <property type="match status" value="1"/>
</dbReference>
<protein>
    <submittedName>
        <fullName evidence="2">SCP2 sterol-binding domain-containing protein</fullName>
    </submittedName>
</protein>
<dbReference type="InterPro" id="IPR003033">
    <property type="entry name" value="SCP2_sterol-bd_dom"/>
</dbReference>
<dbReference type="EMBL" id="JBIAQY010000003">
    <property type="protein sequence ID" value="MFF3568292.1"/>
    <property type="molecule type" value="Genomic_DNA"/>
</dbReference>
<evidence type="ECO:0000313" key="3">
    <source>
        <dbReference type="Proteomes" id="UP001601992"/>
    </source>
</evidence>
<dbReference type="RefSeq" id="WP_387403396.1">
    <property type="nucleotide sequence ID" value="NZ_JBIAQY010000003.1"/>
</dbReference>
<dbReference type="Pfam" id="PF02036">
    <property type="entry name" value="SCP2"/>
    <property type="match status" value="1"/>
</dbReference>
<dbReference type="Gene3D" id="3.30.1050.10">
    <property type="entry name" value="SCP2 sterol-binding domain"/>
    <property type="match status" value="1"/>
</dbReference>
<sequence length="171" mass="18223">MHAAGEFPQLGEGRASGEGEFLRSAQARWDRPGHRRAVSFLSEQGAAAEQFRAEWALVFVADSLEPDALRNLAVDYEFHIDDSVARMRISDGRAEITTGTSEIPATAVLRSDAATVGAIAGGRLTVTDAVMHGRIRPEGDPEALQTLLTLLNTQVKSLVAQVGGPERSGTA</sequence>
<comment type="caution">
    <text evidence="2">The sequence shown here is derived from an EMBL/GenBank/DDBJ whole genome shotgun (WGS) entry which is preliminary data.</text>
</comment>
<organism evidence="2 3">
    <name type="scientific">Nocardia jiangxiensis</name>
    <dbReference type="NCBI Taxonomy" id="282685"/>
    <lineage>
        <taxon>Bacteria</taxon>
        <taxon>Bacillati</taxon>
        <taxon>Actinomycetota</taxon>
        <taxon>Actinomycetes</taxon>
        <taxon>Mycobacteriales</taxon>
        <taxon>Nocardiaceae</taxon>
        <taxon>Nocardia</taxon>
    </lineage>
</organism>